<gene>
    <name evidence="7" type="ORF">SAY87_028623</name>
</gene>
<evidence type="ECO:0000256" key="4">
    <source>
        <dbReference type="ARBA" id="ARBA00022786"/>
    </source>
</evidence>
<dbReference type="InterPro" id="IPR011989">
    <property type="entry name" value="ARM-like"/>
</dbReference>
<name>A0AAN7KWK0_9MYRT</name>
<proteinExistence type="predicted"/>
<evidence type="ECO:0000256" key="5">
    <source>
        <dbReference type="RuleBase" id="RU369093"/>
    </source>
</evidence>
<dbReference type="SMART" id="SM00504">
    <property type="entry name" value="Ubox"/>
    <property type="match status" value="1"/>
</dbReference>
<dbReference type="InterPro" id="IPR045185">
    <property type="entry name" value="PUB22/23/24-like"/>
</dbReference>
<comment type="function">
    <text evidence="5">Functions as an E3 ubiquitin ligase.</text>
</comment>
<feature type="domain" description="U-box" evidence="6">
    <location>
        <begin position="9"/>
        <end position="88"/>
    </location>
</feature>
<dbReference type="SUPFAM" id="SSF57850">
    <property type="entry name" value="RING/U-box"/>
    <property type="match status" value="1"/>
</dbReference>
<dbReference type="PROSITE" id="PS51698">
    <property type="entry name" value="U_BOX"/>
    <property type="match status" value="1"/>
</dbReference>
<evidence type="ECO:0000256" key="1">
    <source>
        <dbReference type="ARBA" id="ARBA00000900"/>
    </source>
</evidence>
<organism evidence="7 8">
    <name type="scientific">Trapa incisa</name>
    <dbReference type="NCBI Taxonomy" id="236973"/>
    <lineage>
        <taxon>Eukaryota</taxon>
        <taxon>Viridiplantae</taxon>
        <taxon>Streptophyta</taxon>
        <taxon>Embryophyta</taxon>
        <taxon>Tracheophyta</taxon>
        <taxon>Spermatophyta</taxon>
        <taxon>Magnoliopsida</taxon>
        <taxon>eudicotyledons</taxon>
        <taxon>Gunneridae</taxon>
        <taxon>Pentapetalae</taxon>
        <taxon>rosids</taxon>
        <taxon>malvids</taxon>
        <taxon>Myrtales</taxon>
        <taxon>Lythraceae</taxon>
        <taxon>Trapa</taxon>
    </lineage>
</organism>
<dbReference type="InterPro" id="IPR016024">
    <property type="entry name" value="ARM-type_fold"/>
</dbReference>
<evidence type="ECO:0000259" key="6">
    <source>
        <dbReference type="PROSITE" id="PS51698"/>
    </source>
</evidence>
<sequence length="425" mass="47504">MDGDHQDIEVPHYFVCPISLHIMKDPVTAVTGITYDRDSIERWLAKSRVAATATCPVTKQPLPRDSFLTPNHTLRRLIQAWCVTNAKNGVDRIPTPKAPLDAARVLRLVRDLQVEGLCLRTLKRLEELGLENERNRRCMAEAGVAETMVPLIIKFSRENEDGLGECLRIFNWTWTSGCSELKLLVQENNILVDSLSWILQNSNNMTVKSSAMAALKHVVEVANATLLDRLKPDTFKAIVNAVREVRNKTTTPLTQQLAPAGALVKSALKVFIDASPWGRNRQKIVEAGAVFELIELELEKPEQKRVSELIFDLLEQLCSCADGREQLLGHAGGIAMLAKRTLRVSPAVDERTVQIMAMVLQFSASKEVLMEMLRVGAVSKLCMVMQADCPISLKNKARSILRMHSSVWNNSPCITVYLLTRHPAR</sequence>
<keyword evidence="3 5" id="KW-0808">Transferase</keyword>
<dbReference type="GO" id="GO:0061630">
    <property type="term" value="F:ubiquitin protein ligase activity"/>
    <property type="evidence" value="ECO:0007669"/>
    <property type="project" value="UniProtKB-UniRule"/>
</dbReference>
<comment type="pathway">
    <text evidence="2 5">Protein modification; protein ubiquitination.</text>
</comment>
<dbReference type="PANTHER" id="PTHR22849:SF128">
    <property type="entry name" value="U-BOX DOMAIN-CONTAINING PROTEIN"/>
    <property type="match status" value="1"/>
</dbReference>
<dbReference type="Gene3D" id="3.30.40.10">
    <property type="entry name" value="Zinc/RING finger domain, C3HC4 (zinc finger)"/>
    <property type="match status" value="1"/>
</dbReference>
<keyword evidence="4 5" id="KW-0833">Ubl conjugation pathway</keyword>
<dbReference type="InterPro" id="IPR013083">
    <property type="entry name" value="Znf_RING/FYVE/PHD"/>
</dbReference>
<dbReference type="EMBL" id="JAXIOK010000004">
    <property type="protein sequence ID" value="KAK4773604.1"/>
    <property type="molecule type" value="Genomic_DNA"/>
</dbReference>
<evidence type="ECO:0000256" key="2">
    <source>
        <dbReference type="ARBA" id="ARBA00004906"/>
    </source>
</evidence>
<dbReference type="SUPFAM" id="SSF48371">
    <property type="entry name" value="ARM repeat"/>
    <property type="match status" value="1"/>
</dbReference>
<protein>
    <recommendedName>
        <fullName evidence="5 6">U-box domain-containing protein</fullName>
        <ecNumber evidence="5">2.3.2.27</ecNumber>
    </recommendedName>
    <alternativeName>
        <fullName evidence="5">RING-type E3 ubiquitin transferase PUB</fullName>
    </alternativeName>
</protein>
<dbReference type="Pfam" id="PF25598">
    <property type="entry name" value="ARM_PUB"/>
    <property type="match status" value="1"/>
</dbReference>
<dbReference type="GO" id="GO:0016567">
    <property type="term" value="P:protein ubiquitination"/>
    <property type="evidence" value="ECO:0007669"/>
    <property type="project" value="UniProtKB-UniRule"/>
</dbReference>
<dbReference type="PANTHER" id="PTHR22849">
    <property type="entry name" value="WDSAM1 PROTEIN"/>
    <property type="match status" value="1"/>
</dbReference>
<dbReference type="Pfam" id="PF04564">
    <property type="entry name" value="U-box"/>
    <property type="match status" value="1"/>
</dbReference>
<dbReference type="CDD" id="cd16664">
    <property type="entry name" value="RING-Ubox_PUB"/>
    <property type="match status" value="1"/>
</dbReference>
<dbReference type="Gene3D" id="1.25.10.10">
    <property type="entry name" value="Leucine-rich Repeat Variant"/>
    <property type="match status" value="1"/>
</dbReference>
<comment type="caution">
    <text evidence="7">The sequence shown here is derived from an EMBL/GenBank/DDBJ whole genome shotgun (WGS) entry which is preliminary data.</text>
</comment>
<evidence type="ECO:0000313" key="7">
    <source>
        <dbReference type="EMBL" id="KAK4773604.1"/>
    </source>
</evidence>
<keyword evidence="8" id="KW-1185">Reference proteome</keyword>
<dbReference type="EC" id="2.3.2.27" evidence="5"/>
<evidence type="ECO:0000313" key="8">
    <source>
        <dbReference type="Proteomes" id="UP001345219"/>
    </source>
</evidence>
<dbReference type="AlphaFoldDB" id="A0AAN7KWK0"/>
<reference evidence="7 8" key="1">
    <citation type="journal article" date="2023" name="Hortic Res">
        <title>Pangenome of water caltrop reveals structural variations and asymmetric subgenome divergence after allopolyploidization.</title>
        <authorList>
            <person name="Zhang X."/>
            <person name="Chen Y."/>
            <person name="Wang L."/>
            <person name="Yuan Y."/>
            <person name="Fang M."/>
            <person name="Shi L."/>
            <person name="Lu R."/>
            <person name="Comes H.P."/>
            <person name="Ma Y."/>
            <person name="Chen Y."/>
            <person name="Huang G."/>
            <person name="Zhou Y."/>
            <person name="Zheng Z."/>
            <person name="Qiu Y."/>
        </authorList>
    </citation>
    <scope>NUCLEOTIDE SEQUENCE [LARGE SCALE GENOMIC DNA]</scope>
    <source>
        <tissue evidence="7">Roots</tissue>
    </source>
</reference>
<accession>A0AAN7KWK0</accession>
<dbReference type="InterPro" id="IPR058678">
    <property type="entry name" value="ARM_PUB"/>
</dbReference>
<evidence type="ECO:0000256" key="3">
    <source>
        <dbReference type="ARBA" id="ARBA00022679"/>
    </source>
</evidence>
<dbReference type="Proteomes" id="UP001345219">
    <property type="component" value="Chromosome 22"/>
</dbReference>
<dbReference type="InterPro" id="IPR045210">
    <property type="entry name" value="RING-Ubox_PUB"/>
</dbReference>
<comment type="catalytic activity">
    <reaction evidence="1 5">
        <text>S-ubiquitinyl-[E2 ubiquitin-conjugating enzyme]-L-cysteine + [acceptor protein]-L-lysine = [E2 ubiquitin-conjugating enzyme]-L-cysteine + N(6)-ubiquitinyl-[acceptor protein]-L-lysine.</text>
        <dbReference type="EC" id="2.3.2.27"/>
    </reaction>
</comment>
<dbReference type="InterPro" id="IPR003613">
    <property type="entry name" value="Ubox_domain"/>
</dbReference>